<feature type="region of interest" description="Disordered" evidence="1">
    <location>
        <begin position="53"/>
        <end position="115"/>
    </location>
</feature>
<dbReference type="Proteomes" id="UP001218218">
    <property type="component" value="Unassembled WGS sequence"/>
</dbReference>
<proteinExistence type="predicted"/>
<evidence type="ECO:0000256" key="1">
    <source>
        <dbReference type="SAM" id="MobiDB-lite"/>
    </source>
</evidence>
<gene>
    <name evidence="2" type="ORF">DFH08DRAFT_798934</name>
</gene>
<organism evidence="2 3">
    <name type="scientific">Mycena albidolilacea</name>
    <dbReference type="NCBI Taxonomy" id="1033008"/>
    <lineage>
        <taxon>Eukaryota</taxon>
        <taxon>Fungi</taxon>
        <taxon>Dikarya</taxon>
        <taxon>Basidiomycota</taxon>
        <taxon>Agaricomycotina</taxon>
        <taxon>Agaricomycetes</taxon>
        <taxon>Agaricomycetidae</taxon>
        <taxon>Agaricales</taxon>
        <taxon>Marasmiineae</taxon>
        <taxon>Mycenaceae</taxon>
        <taxon>Mycena</taxon>
    </lineage>
</organism>
<reference evidence="2" key="1">
    <citation type="submission" date="2023-03" db="EMBL/GenBank/DDBJ databases">
        <title>Massive genome expansion in bonnet fungi (Mycena s.s.) driven by repeated elements and novel gene families across ecological guilds.</title>
        <authorList>
            <consortium name="Lawrence Berkeley National Laboratory"/>
            <person name="Harder C.B."/>
            <person name="Miyauchi S."/>
            <person name="Viragh M."/>
            <person name="Kuo A."/>
            <person name="Thoen E."/>
            <person name="Andreopoulos B."/>
            <person name="Lu D."/>
            <person name="Skrede I."/>
            <person name="Drula E."/>
            <person name="Henrissat B."/>
            <person name="Morin E."/>
            <person name="Kohler A."/>
            <person name="Barry K."/>
            <person name="LaButti K."/>
            <person name="Morin E."/>
            <person name="Salamov A."/>
            <person name="Lipzen A."/>
            <person name="Mereny Z."/>
            <person name="Hegedus B."/>
            <person name="Baldrian P."/>
            <person name="Stursova M."/>
            <person name="Weitz H."/>
            <person name="Taylor A."/>
            <person name="Grigoriev I.V."/>
            <person name="Nagy L.G."/>
            <person name="Martin F."/>
            <person name="Kauserud H."/>
        </authorList>
    </citation>
    <scope>NUCLEOTIDE SEQUENCE</scope>
    <source>
        <strain evidence="2">CBHHK002</strain>
    </source>
</reference>
<accession>A0AAD7APS6</accession>
<keyword evidence="3" id="KW-1185">Reference proteome</keyword>
<feature type="compositionally biased region" description="Basic and acidic residues" evidence="1">
    <location>
        <begin position="59"/>
        <end position="74"/>
    </location>
</feature>
<feature type="compositionally biased region" description="Basic and acidic residues" evidence="1">
    <location>
        <begin position="106"/>
        <end position="115"/>
    </location>
</feature>
<evidence type="ECO:0000313" key="2">
    <source>
        <dbReference type="EMBL" id="KAJ7364609.1"/>
    </source>
</evidence>
<comment type="caution">
    <text evidence="2">The sequence shown here is derived from an EMBL/GenBank/DDBJ whole genome shotgun (WGS) entry which is preliminary data.</text>
</comment>
<protein>
    <submittedName>
        <fullName evidence="2">Uncharacterized protein</fullName>
    </submittedName>
</protein>
<feature type="region of interest" description="Disordered" evidence="1">
    <location>
        <begin position="128"/>
        <end position="153"/>
    </location>
</feature>
<dbReference type="AlphaFoldDB" id="A0AAD7APS6"/>
<name>A0AAD7APS6_9AGAR</name>
<evidence type="ECO:0000313" key="3">
    <source>
        <dbReference type="Proteomes" id="UP001218218"/>
    </source>
</evidence>
<sequence length="166" mass="18494">MCCACKKGWKGQSGIYRGSGRDIPRLGWNEVWTTTSTIEKSLRGNTWRGISPRYISGADHQKGGTEKGLKRGQQDDPVQNLHSGQEHVYRRARHDTAPSQPIHGQETYESHESREELDLRPVVMVLREGAQLGDAHQGHTPALHGDQGPQDPGLKVWQALAIQQSE</sequence>
<dbReference type="EMBL" id="JARIHO010000003">
    <property type="protein sequence ID" value="KAJ7364609.1"/>
    <property type="molecule type" value="Genomic_DNA"/>
</dbReference>